<comment type="caution">
    <text evidence="3">The sequence shown here is derived from an EMBL/GenBank/DDBJ whole genome shotgun (WGS) entry which is preliminary data.</text>
</comment>
<evidence type="ECO:0000313" key="4">
    <source>
        <dbReference type="Proteomes" id="UP001295423"/>
    </source>
</evidence>
<feature type="compositionally biased region" description="Polar residues" evidence="1">
    <location>
        <begin position="1"/>
        <end position="11"/>
    </location>
</feature>
<feature type="transmembrane region" description="Helical" evidence="2">
    <location>
        <begin position="452"/>
        <end position="470"/>
    </location>
</feature>
<dbReference type="EMBL" id="CAKOGP040002025">
    <property type="protein sequence ID" value="CAJ1959879.1"/>
    <property type="molecule type" value="Genomic_DNA"/>
</dbReference>
<sequence>MQKQRPTSSGTLGLAADEEEEESEDEDQSTSHSRIEKVIMDDDLDLSIASAKREDVTSLVNLLYFLSVFSLGVTGFFLVVNLIPSCDNFNFQGSSTPIFTWKANLDTIPTSAQEWAMGLPDLEKAGSFAYVRSTGITIFQGSHNDAYAEDTVKSSSRYSSSSIYQDISSPSSLWTVTNSSAPELVQEGFYLPGPMVAVTDDAVCFPAVRSLGSEDASYSRPQRKEQTVYCSNGIDFKQETFRDINEGESPTTHLSTLTAFYPIDGILWFKELDSGRISGTKIYSLDPTTMISALHSYKVQQLPSQSVDAIASCDEGQYNRIRAIVSLLVSILPMAALTFFLGKETKVPSMGISAYIIISLVYACLHILVSPNEGEYMPSTFRAWFAISGLTCLLLSTYLLLALQQHDSNTPRWVDKSHEKQYRSLLGISAVAFAWGTLVVLAADLYDQAADALGWWLLFNILVCCPLLLFGAAGDSTFVLALGGLGFLADAIRLSSLIDSPLFFFIIFSLMGLMVGLLGYYFAVQFQPIIQKWAQEHVAKINDKYCKTASDLYGLDETDYGDDDISPLAPSADDSALCGLGPPPIFAKQRKEADNLSCLVPP</sequence>
<feature type="transmembrane region" description="Helical" evidence="2">
    <location>
        <begin position="502"/>
        <end position="523"/>
    </location>
</feature>
<gene>
    <name evidence="3" type="ORF">CYCCA115_LOCUS18298</name>
</gene>
<feature type="transmembrane region" description="Helical" evidence="2">
    <location>
        <begin position="62"/>
        <end position="83"/>
    </location>
</feature>
<keyword evidence="4" id="KW-1185">Reference proteome</keyword>
<feature type="region of interest" description="Disordered" evidence="1">
    <location>
        <begin position="1"/>
        <end position="34"/>
    </location>
</feature>
<evidence type="ECO:0000256" key="2">
    <source>
        <dbReference type="SAM" id="Phobius"/>
    </source>
</evidence>
<feature type="transmembrane region" description="Helical" evidence="2">
    <location>
        <begin position="381"/>
        <end position="403"/>
    </location>
</feature>
<feature type="compositionally biased region" description="Acidic residues" evidence="1">
    <location>
        <begin position="16"/>
        <end position="28"/>
    </location>
</feature>
<feature type="transmembrane region" description="Helical" evidence="2">
    <location>
        <begin position="352"/>
        <end position="369"/>
    </location>
</feature>
<protein>
    <recommendedName>
        <fullName evidence="5">Transmembrane protein</fullName>
    </recommendedName>
</protein>
<dbReference type="AlphaFoldDB" id="A0AAD2G265"/>
<keyword evidence="2" id="KW-0812">Transmembrane</keyword>
<proteinExistence type="predicted"/>
<keyword evidence="2" id="KW-0472">Membrane</keyword>
<evidence type="ECO:0000256" key="1">
    <source>
        <dbReference type="SAM" id="MobiDB-lite"/>
    </source>
</evidence>
<evidence type="ECO:0000313" key="3">
    <source>
        <dbReference type="EMBL" id="CAJ1959879.1"/>
    </source>
</evidence>
<feature type="transmembrane region" description="Helical" evidence="2">
    <location>
        <begin position="477"/>
        <end position="496"/>
    </location>
</feature>
<feature type="transmembrane region" description="Helical" evidence="2">
    <location>
        <begin position="424"/>
        <end position="446"/>
    </location>
</feature>
<organism evidence="3 4">
    <name type="scientific">Cylindrotheca closterium</name>
    <dbReference type="NCBI Taxonomy" id="2856"/>
    <lineage>
        <taxon>Eukaryota</taxon>
        <taxon>Sar</taxon>
        <taxon>Stramenopiles</taxon>
        <taxon>Ochrophyta</taxon>
        <taxon>Bacillariophyta</taxon>
        <taxon>Bacillariophyceae</taxon>
        <taxon>Bacillariophycidae</taxon>
        <taxon>Bacillariales</taxon>
        <taxon>Bacillariaceae</taxon>
        <taxon>Cylindrotheca</taxon>
    </lineage>
</organism>
<dbReference type="Proteomes" id="UP001295423">
    <property type="component" value="Unassembled WGS sequence"/>
</dbReference>
<feature type="transmembrane region" description="Helical" evidence="2">
    <location>
        <begin position="321"/>
        <end position="340"/>
    </location>
</feature>
<reference evidence="3" key="1">
    <citation type="submission" date="2023-08" db="EMBL/GenBank/DDBJ databases">
        <authorList>
            <person name="Audoor S."/>
            <person name="Bilcke G."/>
        </authorList>
    </citation>
    <scope>NUCLEOTIDE SEQUENCE</scope>
</reference>
<name>A0AAD2G265_9STRA</name>
<evidence type="ECO:0008006" key="5">
    <source>
        <dbReference type="Google" id="ProtNLM"/>
    </source>
</evidence>
<accession>A0AAD2G265</accession>
<keyword evidence="2" id="KW-1133">Transmembrane helix</keyword>